<dbReference type="Gene3D" id="3.30.70.1230">
    <property type="entry name" value="Nucleotide cyclase"/>
    <property type="match status" value="1"/>
</dbReference>
<keyword evidence="3" id="KW-0547">Nucleotide-binding</keyword>
<evidence type="ECO:0000256" key="3">
    <source>
        <dbReference type="ARBA" id="ARBA00022741"/>
    </source>
</evidence>
<dbReference type="Pfam" id="PF00072">
    <property type="entry name" value="Response_reg"/>
    <property type="match status" value="1"/>
</dbReference>
<dbReference type="SUPFAM" id="SSF55785">
    <property type="entry name" value="PYP-like sensor domain (PAS domain)"/>
    <property type="match status" value="2"/>
</dbReference>
<feature type="coiled-coil region" evidence="9">
    <location>
        <begin position="162"/>
        <end position="189"/>
    </location>
</feature>
<dbReference type="EMBL" id="JAMXFA010000024">
    <property type="protein sequence ID" value="MCT7979542.1"/>
    <property type="molecule type" value="Genomic_DNA"/>
</dbReference>
<feature type="domain" description="PAC" evidence="12">
    <location>
        <begin position="377"/>
        <end position="429"/>
    </location>
</feature>
<keyword evidence="2" id="KW-0812">Transmembrane</keyword>
<dbReference type="Gene3D" id="3.30.450.20">
    <property type="entry name" value="PAS domain"/>
    <property type="match status" value="2"/>
</dbReference>
<dbReference type="RefSeq" id="WP_261236267.1">
    <property type="nucleotide sequence ID" value="NZ_JAMXFA010000024.1"/>
</dbReference>
<dbReference type="SMART" id="SM00086">
    <property type="entry name" value="PAC"/>
    <property type="match status" value="1"/>
</dbReference>
<dbReference type="PROSITE" id="PS50125">
    <property type="entry name" value="GUANYLATE_CYCLASE_2"/>
    <property type="match status" value="1"/>
</dbReference>
<keyword evidence="15" id="KW-1185">Reference proteome</keyword>
<dbReference type="SUPFAM" id="SSF55073">
    <property type="entry name" value="Nucleotide cyclase"/>
    <property type="match status" value="1"/>
</dbReference>
<name>A0ABT2NA33_9CYAN</name>
<dbReference type="Pfam" id="PF00211">
    <property type="entry name" value="Guanylate_cyc"/>
    <property type="match status" value="1"/>
</dbReference>
<feature type="domain" description="PAS" evidence="11">
    <location>
        <begin position="302"/>
        <end position="379"/>
    </location>
</feature>
<dbReference type="InterPro" id="IPR001054">
    <property type="entry name" value="A/G_cyclase"/>
</dbReference>
<keyword evidence="4" id="KW-1133">Transmembrane helix</keyword>
<evidence type="ECO:0000259" key="10">
    <source>
        <dbReference type="PROSITE" id="PS50110"/>
    </source>
</evidence>
<evidence type="ECO:0000256" key="9">
    <source>
        <dbReference type="SAM" id="Coils"/>
    </source>
</evidence>
<dbReference type="Proteomes" id="UP001525961">
    <property type="component" value="Unassembled WGS sequence"/>
</dbReference>
<dbReference type="SMART" id="SM00091">
    <property type="entry name" value="PAS"/>
    <property type="match status" value="2"/>
</dbReference>
<dbReference type="PANTHER" id="PTHR11920:SF335">
    <property type="entry name" value="GUANYLATE CYCLASE"/>
    <property type="match status" value="1"/>
</dbReference>
<dbReference type="InterPro" id="IPR000014">
    <property type="entry name" value="PAS"/>
</dbReference>
<feature type="domain" description="Response regulatory" evidence="10">
    <location>
        <begin position="23"/>
        <end position="139"/>
    </location>
</feature>
<dbReference type="InterPro" id="IPR000700">
    <property type="entry name" value="PAS-assoc_C"/>
</dbReference>
<dbReference type="InterPro" id="IPR011006">
    <property type="entry name" value="CheY-like_superfamily"/>
</dbReference>
<dbReference type="InterPro" id="IPR013656">
    <property type="entry name" value="PAS_4"/>
</dbReference>
<evidence type="ECO:0000259" key="12">
    <source>
        <dbReference type="PROSITE" id="PS50113"/>
    </source>
</evidence>
<evidence type="ECO:0000313" key="14">
    <source>
        <dbReference type="EMBL" id="MCT7979542.1"/>
    </source>
</evidence>
<dbReference type="InterPro" id="IPR001789">
    <property type="entry name" value="Sig_transdc_resp-reg_receiver"/>
</dbReference>
<keyword evidence="6 8" id="KW-0456">Lyase</keyword>
<dbReference type="InterPro" id="IPR035965">
    <property type="entry name" value="PAS-like_dom_sf"/>
</dbReference>
<dbReference type="SUPFAM" id="SSF52172">
    <property type="entry name" value="CheY-like"/>
    <property type="match status" value="1"/>
</dbReference>
<protein>
    <submittedName>
        <fullName evidence="14">Response regulator</fullName>
    </submittedName>
</protein>
<dbReference type="PROSITE" id="PS50113">
    <property type="entry name" value="PAC"/>
    <property type="match status" value="1"/>
</dbReference>
<gene>
    <name evidence="14" type="ORF">NG792_17640</name>
</gene>
<evidence type="ECO:0000256" key="5">
    <source>
        <dbReference type="ARBA" id="ARBA00023136"/>
    </source>
</evidence>
<organism evidence="14 15">
    <name type="scientific">Laspinema olomoucense D3b</name>
    <dbReference type="NCBI Taxonomy" id="2953688"/>
    <lineage>
        <taxon>Bacteria</taxon>
        <taxon>Bacillati</taxon>
        <taxon>Cyanobacteriota</taxon>
        <taxon>Cyanophyceae</taxon>
        <taxon>Oscillatoriophycideae</taxon>
        <taxon>Oscillatoriales</taxon>
        <taxon>Laspinemataceae</taxon>
        <taxon>Laspinema</taxon>
        <taxon>Laspinema olomoucense</taxon>
    </lineage>
</organism>
<evidence type="ECO:0000256" key="6">
    <source>
        <dbReference type="ARBA" id="ARBA00023239"/>
    </source>
</evidence>
<dbReference type="PANTHER" id="PTHR11920">
    <property type="entry name" value="GUANYLYL CYCLASE"/>
    <property type="match status" value="1"/>
</dbReference>
<dbReference type="PROSITE" id="PS50110">
    <property type="entry name" value="RESPONSE_REGULATORY"/>
    <property type="match status" value="1"/>
</dbReference>
<keyword evidence="9" id="KW-0175">Coiled coil</keyword>
<reference evidence="14 15" key="1">
    <citation type="journal article" date="2022" name="Front. Microbiol.">
        <title>High genomic differentiation and limited gene flow indicate recent cryptic speciation within the genus Laspinema (cyanobacteria).</title>
        <authorList>
            <person name="Stanojkovic A."/>
            <person name="Skoupy S."/>
            <person name="Skaloud P."/>
            <person name="Dvorak P."/>
        </authorList>
    </citation>
    <scope>NUCLEOTIDE SEQUENCE [LARGE SCALE GENOMIC DNA]</scope>
    <source>
        <strain evidence="14 15">D3b</strain>
    </source>
</reference>
<dbReference type="CDD" id="cd00130">
    <property type="entry name" value="PAS"/>
    <property type="match status" value="1"/>
</dbReference>
<dbReference type="InterPro" id="IPR029787">
    <property type="entry name" value="Nucleotide_cyclase"/>
</dbReference>
<evidence type="ECO:0000256" key="8">
    <source>
        <dbReference type="RuleBase" id="RU000405"/>
    </source>
</evidence>
<dbReference type="Pfam" id="PF13426">
    <property type="entry name" value="PAS_9"/>
    <property type="match status" value="1"/>
</dbReference>
<accession>A0ABT2NA33</accession>
<feature type="modified residue" description="4-aspartylphosphate" evidence="7">
    <location>
        <position position="72"/>
    </location>
</feature>
<comment type="caution">
    <text evidence="14">The sequence shown here is derived from an EMBL/GenBank/DDBJ whole genome shotgun (WGS) entry which is preliminary data.</text>
</comment>
<dbReference type="InterPro" id="IPR001610">
    <property type="entry name" value="PAC"/>
</dbReference>
<evidence type="ECO:0000259" key="11">
    <source>
        <dbReference type="PROSITE" id="PS50112"/>
    </source>
</evidence>
<comment type="subcellular location">
    <subcellularLocation>
        <location evidence="1">Membrane</location>
    </subcellularLocation>
</comment>
<dbReference type="Pfam" id="PF08448">
    <property type="entry name" value="PAS_4"/>
    <property type="match status" value="1"/>
</dbReference>
<evidence type="ECO:0000256" key="4">
    <source>
        <dbReference type="ARBA" id="ARBA00022989"/>
    </source>
</evidence>
<dbReference type="SMART" id="SM00044">
    <property type="entry name" value="CYCc"/>
    <property type="match status" value="1"/>
</dbReference>
<dbReference type="InterPro" id="IPR018297">
    <property type="entry name" value="A/G_cyclase_CS"/>
</dbReference>
<dbReference type="Gene3D" id="3.40.50.2300">
    <property type="match status" value="1"/>
</dbReference>
<evidence type="ECO:0000256" key="1">
    <source>
        <dbReference type="ARBA" id="ARBA00004370"/>
    </source>
</evidence>
<dbReference type="NCBIfam" id="TIGR00229">
    <property type="entry name" value="sensory_box"/>
    <property type="match status" value="2"/>
</dbReference>
<dbReference type="CDD" id="cd07302">
    <property type="entry name" value="CHD"/>
    <property type="match status" value="1"/>
</dbReference>
<proteinExistence type="inferred from homology"/>
<evidence type="ECO:0000256" key="2">
    <source>
        <dbReference type="ARBA" id="ARBA00022692"/>
    </source>
</evidence>
<evidence type="ECO:0000313" key="15">
    <source>
        <dbReference type="Proteomes" id="UP001525961"/>
    </source>
</evidence>
<comment type="similarity">
    <text evidence="8">Belongs to the adenylyl cyclase class-4/guanylyl cyclase family.</text>
</comment>
<feature type="domain" description="Guanylate cyclase" evidence="13">
    <location>
        <begin position="465"/>
        <end position="592"/>
    </location>
</feature>
<dbReference type="CDD" id="cd19920">
    <property type="entry name" value="REC_PA4781-like"/>
    <property type="match status" value="1"/>
</dbReference>
<sequence>MGEQGASAINHINFQEEPEYRADLLIVDDVPTNLRLLISLLRKNNYNVRGVTNGGLALKFVEIRKPDLILLDIMMPEMDGYEVCKKLKENPHTQDIPIIFLSALTEGFDKAKAFKSGGIDYISKPFQVEEILARLETHLAQRALQKQLEEKTELLGHQNLQLQAEINERKLLEEKLRSAEEKMRAVFEAMTDIVALISISEGNIENLDILPSNWMRLYQPDSDIIGQTIEHLFDPDTSEIWLNVIGKVLETRETLHFDYCLLDRGQEMWFSAAVSPVREDTVIVVARDISDRKQAEEALIIAEERYHSIVENAIAGIFQSTVDGQYLSVNPALAKIYGYASPEELQQSVKNINTQLYVNPNRRQEFIEAIAAQNSVSGFESMVYCKDKSIIWISETARAVRDSSGKILYYEGIVSDITERKLAQEALKFQQNQTEALLLNILPQPIATRLQKGENPIADHFEEVSVIFADLVGFTEFAANRPPKKLLELLNKIFSRFDKLAKHHNLEKIKTIGDAYMVVGGLPVPCADAIFEVAQMALDMQGELAQLNQHTGQTFELRIGIHIGPAIAGVIGMSKFIYDLWGDTVNTASRMESSGLPGKIQVTEAVYERLKDRFEFEQRGLISVKGKGEMLTYWLLGNHS</sequence>
<keyword evidence="5" id="KW-0472">Membrane</keyword>
<dbReference type="InterPro" id="IPR050401">
    <property type="entry name" value="Cyclic_nucleotide_synthase"/>
</dbReference>
<dbReference type="PROSITE" id="PS00452">
    <property type="entry name" value="GUANYLATE_CYCLASE_1"/>
    <property type="match status" value="1"/>
</dbReference>
<dbReference type="PROSITE" id="PS50112">
    <property type="entry name" value="PAS"/>
    <property type="match status" value="1"/>
</dbReference>
<keyword evidence="7" id="KW-0597">Phosphoprotein</keyword>
<dbReference type="SMART" id="SM00448">
    <property type="entry name" value="REC"/>
    <property type="match status" value="1"/>
</dbReference>
<evidence type="ECO:0000256" key="7">
    <source>
        <dbReference type="PROSITE-ProRule" id="PRU00169"/>
    </source>
</evidence>
<evidence type="ECO:0000259" key="13">
    <source>
        <dbReference type="PROSITE" id="PS50125"/>
    </source>
</evidence>